<dbReference type="Proteomes" id="UP000004995">
    <property type="component" value="Unassembled WGS sequence"/>
</dbReference>
<reference evidence="2" key="2">
    <citation type="submission" date="2018-08" db="UniProtKB">
        <authorList>
            <consortium name="EnsemblPlants"/>
        </authorList>
    </citation>
    <scope>IDENTIFICATION</scope>
    <source>
        <strain evidence="2">Yugu1</strain>
    </source>
</reference>
<evidence type="ECO:0000313" key="3">
    <source>
        <dbReference type="Proteomes" id="UP000004995"/>
    </source>
</evidence>
<dbReference type="HOGENOM" id="CLU_041856_2_0_1"/>
<name>K4A2Y6_SETIT</name>
<dbReference type="Pfam" id="PF07893">
    <property type="entry name" value="DUF1668"/>
    <property type="match status" value="1"/>
</dbReference>
<dbReference type="eggNOG" id="ENOG502R551">
    <property type="taxonomic scope" value="Eukaryota"/>
</dbReference>
<sequence>METLPSSTGISATAGKRRRRKVRKLSGGGAGASDVNSGPLVSNLQPEDPNQMGIGGSESHDPSLYLAVSRGRWFSSVGCYYPLHKVEIAAASDESSQEAPAASRVANMRTDVGFKTFVSVQSRWIVGGVGGDPGATVIFDAKTAEAIPGPKPASAKLCPVVAAVGCRVYALSARAGFTEDSDDLTPWFEAMPSPPFFPRKLPTAAECLTPHVITVTANVLHLGLSSEEYHKVTYAFDTASERWHKVDDGSAAGRVFLGLSRRNGPISAYRICVSTSSGSDTATMARVSDTDDGALKLSVTVTAFPLKTKADEQVRAGTGHYFASLDGACFHTSLHSLDGSKRCRKYCEKTGEFYSRMLDAKVRTYQIGSESLALLETPDEEKLLAVKPEIVISSQREQTFRISSAHGFYSPPIIAFAASM</sequence>
<evidence type="ECO:0000256" key="1">
    <source>
        <dbReference type="SAM" id="MobiDB-lite"/>
    </source>
</evidence>
<accession>K4A2Y6</accession>
<feature type="region of interest" description="Disordered" evidence="1">
    <location>
        <begin position="1"/>
        <end position="57"/>
    </location>
</feature>
<dbReference type="InterPro" id="IPR012871">
    <property type="entry name" value="DUF1668_ORYSA"/>
</dbReference>
<dbReference type="EnsemblPlants" id="KQL26023">
    <property type="protein sequence ID" value="KQL26023"/>
    <property type="gene ID" value="SETIT_033238mg"/>
</dbReference>
<proteinExistence type="predicted"/>
<dbReference type="OMA" id="VANMRTD"/>
<protein>
    <submittedName>
        <fullName evidence="2">Uncharacterized protein</fullName>
    </submittedName>
</protein>
<keyword evidence="3" id="KW-1185">Reference proteome</keyword>
<evidence type="ECO:0000313" key="2">
    <source>
        <dbReference type="EnsemblPlants" id="KQL26023"/>
    </source>
</evidence>
<dbReference type="EMBL" id="AGNK02001272">
    <property type="status" value="NOT_ANNOTATED_CDS"/>
    <property type="molecule type" value="Genomic_DNA"/>
</dbReference>
<dbReference type="Gramene" id="KQL26023">
    <property type="protein sequence ID" value="KQL26023"/>
    <property type="gene ID" value="SETIT_033238mg"/>
</dbReference>
<organism evidence="2 3">
    <name type="scientific">Setaria italica</name>
    <name type="common">Foxtail millet</name>
    <name type="synonym">Panicum italicum</name>
    <dbReference type="NCBI Taxonomy" id="4555"/>
    <lineage>
        <taxon>Eukaryota</taxon>
        <taxon>Viridiplantae</taxon>
        <taxon>Streptophyta</taxon>
        <taxon>Embryophyta</taxon>
        <taxon>Tracheophyta</taxon>
        <taxon>Spermatophyta</taxon>
        <taxon>Magnoliopsida</taxon>
        <taxon>Liliopsida</taxon>
        <taxon>Poales</taxon>
        <taxon>Poaceae</taxon>
        <taxon>PACMAD clade</taxon>
        <taxon>Panicoideae</taxon>
        <taxon>Panicodae</taxon>
        <taxon>Paniceae</taxon>
        <taxon>Cenchrinae</taxon>
        <taxon>Setaria</taxon>
    </lineage>
</organism>
<dbReference type="InParanoid" id="K4A2Y6"/>
<feature type="compositionally biased region" description="Basic residues" evidence="1">
    <location>
        <begin position="15"/>
        <end position="24"/>
    </location>
</feature>
<feature type="compositionally biased region" description="Polar residues" evidence="1">
    <location>
        <begin position="1"/>
        <end position="11"/>
    </location>
</feature>
<reference evidence="3" key="1">
    <citation type="journal article" date="2012" name="Nat. Biotechnol.">
        <title>Reference genome sequence of the model plant Setaria.</title>
        <authorList>
            <person name="Bennetzen J.L."/>
            <person name="Schmutz J."/>
            <person name="Wang H."/>
            <person name="Percifield R."/>
            <person name="Hawkins J."/>
            <person name="Pontaroli A.C."/>
            <person name="Estep M."/>
            <person name="Feng L."/>
            <person name="Vaughn J.N."/>
            <person name="Grimwood J."/>
            <person name="Jenkins J."/>
            <person name="Barry K."/>
            <person name="Lindquist E."/>
            <person name="Hellsten U."/>
            <person name="Deshpande S."/>
            <person name="Wang X."/>
            <person name="Wu X."/>
            <person name="Mitros T."/>
            <person name="Triplett J."/>
            <person name="Yang X."/>
            <person name="Ye C.Y."/>
            <person name="Mauro-Herrera M."/>
            <person name="Wang L."/>
            <person name="Li P."/>
            <person name="Sharma M."/>
            <person name="Sharma R."/>
            <person name="Ronald P.C."/>
            <person name="Panaud O."/>
            <person name="Kellogg E.A."/>
            <person name="Brutnell T.P."/>
            <person name="Doust A.N."/>
            <person name="Tuskan G.A."/>
            <person name="Rokhsar D."/>
            <person name="Devos K.M."/>
        </authorList>
    </citation>
    <scope>NUCLEOTIDE SEQUENCE [LARGE SCALE GENOMIC DNA]</scope>
    <source>
        <strain evidence="3">cv. Yugu1</strain>
    </source>
</reference>
<feature type="compositionally biased region" description="Polar residues" evidence="1">
    <location>
        <begin position="34"/>
        <end position="45"/>
    </location>
</feature>
<dbReference type="AlphaFoldDB" id="K4A2Y6"/>